<proteinExistence type="predicted"/>
<dbReference type="InterPro" id="IPR048684">
    <property type="entry name" value="COG4_C"/>
</dbReference>
<dbReference type="EMBL" id="LDAU01000118">
    <property type="protein sequence ID" value="KRX04395.1"/>
    <property type="molecule type" value="Genomic_DNA"/>
</dbReference>
<name>A0A0V0QQ33_PSEPJ</name>
<evidence type="ECO:0000313" key="3">
    <source>
        <dbReference type="EMBL" id="KRX04395.1"/>
    </source>
</evidence>
<comment type="caution">
    <text evidence="3">The sequence shown here is derived from an EMBL/GenBank/DDBJ whole genome shotgun (WGS) entry which is preliminary data.</text>
</comment>
<sequence length="774" mass="91970">MIEDLEIYITKELKNLQEKQTNIESQLKNLQINSQNSENQQNTTEISNSPLTNDSQSIQKIADFFKNPKQKTTSQSQQNQENKNIKEILLQSKQSFLDLQEHSQKIKENVSNIQQISSETLKDFEKLKHRKVNSEKLLNTINAFLQFKSIQEALKVALQEKNIKNLIQQVKIYMEIEPFLIQDFISKEQAYNIKILMEQVQELQKDVFKEALAKNDQNLIVQCSQLQKILKIDDQALQKILDSYSVTLEKQFRQYEDEMFSTIPTNYNSDSQFFVQGHYKRPFLEYFIQILGQLWDTFEQYAQNIYQYYGIEGIQLMLKQFIDIVAGPVVKSLFKKMNNFYMLDKQQNLNKQEQIDLLYTYLEEVSQISTQSENFIMEVTQVIEELEQGNKESFRNQLEQMAIQVNVLLLLGNYIQYVEQYLKLKMVQILEQSDSYKALVNFNRQFFNQFLDKEEQLINITELCQFIDEIFFIIKHILILTLETLHKSSICAVIQRVSSNILNEQFIGILFQLLQQYLKKDYFNQASICFTSKYKAHNTLMIILFNNLEMAMKFQKKLSQALNTELKEIFTEEDQQTIIKSITYCIDEMQEQNQQKLSQIINQQMDEFTQYMNLTLKEQFDEFKKINFQVNESQLQQYESQDTFSKTFKVLVKKYLEQWKTQLTKDNFDIFITNLLKHIAKEFEQIIFKKKFLQLGGILLDKEIRSLIPFFQNITEANIKPIFKKLILISEILMLENRQDIEEFIQINLDTKNQIITQEEINAVIKLRIDFSFQ</sequence>
<dbReference type="Pfam" id="PF20662">
    <property type="entry name" value="COG4_C"/>
    <property type="match status" value="1"/>
</dbReference>
<dbReference type="PANTHER" id="PTHR24016">
    <property type="entry name" value="CONSERVED OLIGOMERIC GOLGI COMPLEX SUBUNIT 4"/>
    <property type="match status" value="1"/>
</dbReference>
<dbReference type="OMA" id="HEWLEEI"/>
<organism evidence="3 4">
    <name type="scientific">Pseudocohnilembus persalinus</name>
    <name type="common">Ciliate</name>
    <dbReference type="NCBI Taxonomy" id="266149"/>
    <lineage>
        <taxon>Eukaryota</taxon>
        <taxon>Sar</taxon>
        <taxon>Alveolata</taxon>
        <taxon>Ciliophora</taxon>
        <taxon>Intramacronucleata</taxon>
        <taxon>Oligohymenophorea</taxon>
        <taxon>Scuticociliatia</taxon>
        <taxon>Philasterida</taxon>
        <taxon>Pseudocohnilembidae</taxon>
        <taxon>Pseudocohnilembus</taxon>
    </lineage>
</organism>
<dbReference type="Proteomes" id="UP000054937">
    <property type="component" value="Unassembled WGS sequence"/>
</dbReference>
<protein>
    <recommendedName>
        <fullName evidence="2">Conserved oligomeric Golgi complex subunit 4 C-terminal domain-containing protein</fullName>
    </recommendedName>
</protein>
<dbReference type="OrthoDB" id="47059at2759"/>
<accession>A0A0V0QQ33</accession>
<feature type="domain" description="Conserved oligomeric Golgi complex subunit 4 C-terminal" evidence="2">
    <location>
        <begin position="542"/>
        <end position="759"/>
    </location>
</feature>
<dbReference type="Gene3D" id="1.20.58.1970">
    <property type="match status" value="1"/>
</dbReference>
<feature type="compositionally biased region" description="Low complexity" evidence="1">
    <location>
        <begin position="33"/>
        <end position="46"/>
    </location>
</feature>
<dbReference type="InParanoid" id="A0A0V0QQ33"/>
<dbReference type="AlphaFoldDB" id="A0A0V0QQ33"/>
<evidence type="ECO:0000256" key="1">
    <source>
        <dbReference type="SAM" id="MobiDB-lite"/>
    </source>
</evidence>
<keyword evidence="4" id="KW-1185">Reference proteome</keyword>
<evidence type="ECO:0000259" key="2">
    <source>
        <dbReference type="Pfam" id="PF20662"/>
    </source>
</evidence>
<reference evidence="3 4" key="1">
    <citation type="journal article" date="2015" name="Sci. Rep.">
        <title>Genome of the facultative scuticociliatosis pathogen Pseudocohnilembus persalinus provides insight into its virulence through horizontal gene transfer.</title>
        <authorList>
            <person name="Xiong J."/>
            <person name="Wang G."/>
            <person name="Cheng J."/>
            <person name="Tian M."/>
            <person name="Pan X."/>
            <person name="Warren A."/>
            <person name="Jiang C."/>
            <person name="Yuan D."/>
            <person name="Miao W."/>
        </authorList>
    </citation>
    <scope>NUCLEOTIDE SEQUENCE [LARGE SCALE GENOMIC DNA]</scope>
    <source>
        <strain evidence="3">36N120E</strain>
    </source>
</reference>
<dbReference type="PANTHER" id="PTHR24016:SF0">
    <property type="entry name" value="CONSERVED OLIGOMERIC GOLGI COMPLEX SUBUNIT 4"/>
    <property type="match status" value="1"/>
</dbReference>
<evidence type="ECO:0000313" key="4">
    <source>
        <dbReference type="Proteomes" id="UP000054937"/>
    </source>
</evidence>
<dbReference type="InterPro" id="IPR048682">
    <property type="entry name" value="COG4"/>
</dbReference>
<feature type="region of interest" description="Disordered" evidence="1">
    <location>
        <begin position="33"/>
        <end position="53"/>
    </location>
</feature>
<gene>
    <name evidence="3" type="ORF">PPERSA_05656</name>
</gene>